<sequence>MTLWNRVKNVAESHEKRCSSARKRNYSPLGICKPCVLWGPRGLQVHGFESCPQSKCSLGFLTRGNGFLAATLSRTRGHSLKILVPHHSTEVRRRFFSLRVINIWNSLPEIVVSAQSLQSFKHVLEKFLGHRLYEYC</sequence>
<name>A0A5B7F9Y7_PORTR</name>
<evidence type="ECO:0000313" key="1">
    <source>
        <dbReference type="EMBL" id="MPC42059.1"/>
    </source>
</evidence>
<gene>
    <name evidence="1" type="ORF">E2C01_035671</name>
</gene>
<evidence type="ECO:0000313" key="2">
    <source>
        <dbReference type="Proteomes" id="UP000324222"/>
    </source>
</evidence>
<keyword evidence="2" id="KW-1185">Reference proteome</keyword>
<organism evidence="1 2">
    <name type="scientific">Portunus trituberculatus</name>
    <name type="common">Swimming crab</name>
    <name type="synonym">Neptunus trituberculatus</name>
    <dbReference type="NCBI Taxonomy" id="210409"/>
    <lineage>
        <taxon>Eukaryota</taxon>
        <taxon>Metazoa</taxon>
        <taxon>Ecdysozoa</taxon>
        <taxon>Arthropoda</taxon>
        <taxon>Crustacea</taxon>
        <taxon>Multicrustacea</taxon>
        <taxon>Malacostraca</taxon>
        <taxon>Eumalacostraca</taxon>
        <taxon>Eucarida</taxon>
        <taxon>Decapoda</taxon>
        <taxon>Pleocyemata</taxon>
        <taxon>Brachyura</taxon>
        <taxon>Eubrachyura</taxon>
        <taxon>Portunoidea</taxon>
        <taxon>Portunidae</taxon>
        <taxon>Portuninae</taxon>
        <taxon>Portunus</taxon>
    </lineage>
</organism>
<dbReference type="AlphaFoldDB" id="A0A5B7F9Y7"/>
<proteinExistence type="predicted"/>
<comment type="caution">
    <text evidence="1">The sequence shown here is derived from an EMBL/GenBank/DDBJ whole genome shotgun (WGS) entry which is preliminary data.</text>
</comment>
<dbReference type="EMBL" id="VSRR010005291">
    <property type="protein sequence ID" value="MPC42059.1"/>
    <property type="molecule type" value="Genomic_DNA"/>
</dbReference>
<protein>
    <submittedName>
        <fullName evidence="1">Uncharacterized protein</fullName>
    </submittedName>
</protein>
<dbReference type="Proteomes" id="UP000324222">
    <property type="component" value="Unassembled WGS sequence"/>
</dbReference>
<reference evidence="1 2" key="1">
    <citation type="submission" date="2019-05" db="EMBL/GenBank/DDBJ databases">
        <title>Another draft genome of Portunus trituberculatus and its Hox gene families provides insights of decapod evolution.</title>
        <authorList>
            <person name="Jeong J.-H."/>
            <person name="Song I."/>
            <person name="Kim S."/>
            <person name="Choi T."/>
            <person name="Kim D."/>
            <person name="Ryu S."/>
            <person name="Kim W."/>
        </authorList>
    </citation>
    <scope>NUCLEOTIDE SEQUENCE [LARGE SCALE GENOMIC DNA]</scope>
    <source>
        <tissue evidence="1">Muscle</tissue>
    </source>
</reference>
<accession>A0A5B7F9Y7</accession>